<comment type="caution">
    <text evidence="8">The sequence shown here is derived from an EMBL/GenBank/DDBJ whole genome shotgun (WGS) entry which is preliminary data.</text>
</comment>
<feature type="transmembrane region" description="Helical" evidence="7">
    <location>
        <begin position="29"/>
        <end position="49"/>
    </location>
</feature>
<keyword evidence="6 7" id="KW-0472">Membrane</keyword>
<dbReference type="InterPro" id="IPR036259">
    <property type="entry name" value="MFS_trans_sf"/>
</dbReference>
<dbReference type="Pfam" id="PF03092">
    <property type="entry name" value="BT1"/>
    <property type="match status" value="1"/>
</dbReference>
<reference evidence="8 9" key="1">
    <citation type="submission" date="2024-10" db="EMBL/GenBank/DDBJ databases">
        <authorList>
            <person name="Ratan Roy A."/>
            <person name="Morales Sandoval P.H."/>
            <person name="De Los Santos Villalobos S."/>
            <person name="Chakraborty S."/>
            <person name="Mukherjee J."/>
        </authorList>
    </citation>
    <scope>NUCLEOTIDE SEQUENCE [LARGE SCALE GENOMIC DNA]</scope>
    <source>
        <strain evidence="8 9">S1</strain>
    </source>
</reference>
<dbReference type="InterPro" id="IPR039309">
    <property type="entry name" value="BT1"/>
</dbReference>
<accession>A0ABW6IE29</accession>
<dbReference type="RefSeq" id="WP_377964161.1">
    <property type="nucleotide sequence ID" value="NZ_JBHZOL010000065.1"/>
</dbReference>
<feature type="transmembrane region" description="Helical" evidence="7">
    <location>
        <begin position="370"/>
        <end position="388"/>
    </location>
</feature>
<evidence type="ECO:0000256" key="6">
    <source>
        <dbReference type="ARBA" id="ARBA00023136"/>
    </source>
</evidence>
<keyword evidence="9" id="KW-1185">Reference proteome</keyword>
<dbReference type="EMBL" id="JBHZOL010000065">
    <property type="protein sequence ID" value="MFE4106423.1"/>
    <property type="molecule type" value="Genomic_DNA"/>
</dbReference>
<evidence type="ECO:0000256" key="1">
    <source>
        <dbReference type="ARBA" id="ARBA00004141"/>
    </source>
</evidence>
<feature type="transmembrane region" description="Helical" evidence="7">
    <location>
        <begin position="304"/>
        <end position="323"/>
    </location>
</feature>
<dbReference type="Proteomes" id="UP001600165">
    <property type="component" value="Unassembled WGS sequence"/>
</dbReference>
<feature type="transmembrane region" description="Helical" evidence="7">
    <location>
        <begin position="408"/>
        <end position="429"/>
    </location>
</feature>
<feature type="transmembrane region" description="Helical" evidence="7">
    <location>
        <begin position="190"/>
        <end position="209"/>
    </location>
</feature>
<organism evidence="8 9">
    <name type="scientific">Almyronema epifaneia S1</name>
    <dbReference type="NCBI Taxonomy" id="2991925"/>
    <lineage>
        <taxon>Bacteria</taxon>
        <taxon>Bacillati</taxon>
        <taxon>Cyanobacteriota</taxon>
        <taxon>Cyanophyceae</taxon>
        <taxon>Nodosilineales</taxon>
        <taxon>Nodosilineaceae</taxon>
        <taxon>Almyronema</taxon>
        <taxon>Almyronema epifaneia</taxon>
    </lineage>
</organism>
<dbReference type="PANTHER" id="PTHR31585">
    <property type="entry name" value="FOLATE-BIOPTERIN TRANSPORTER 1, CHLOROPLASTIC"/>
    <property type="match status" value="1"/>
</dbReference>
<comment type="similarity">
    <text evidence="2">Belongs to the major facilitator superfamily. Folate-biopterin transporter (TC 2.A.71) family.</text>
</comment>
<evidence type="ECO:0000256" key="2">
    <source>
        <dbReference type="ARBA" id="ARBA00007015"/>
    </source>
</evidence>
<keyword evidence="3" id="KW-0813">Transport</keyword>
<evidence type="ECO:0000256" key="7">
    <source>
        <dbReference type="SAM" id="Phobius"/>
    </source>
</evidence>
<dbReference type="Gene3D" id="1.20.1250.20">
    <property type="entry name" value="MFS general substrate transporter like domains"/>
    <property type="match status" value="1"/>
</dbReference>
<dbReference type="PANTHER" id="PTHR31585:SF0">
    <property type="entry name" value="FOLATE-BIOPTERIN TRANSPORTER 1, CHLOROPLASTIC"/>
    <property type="match status" value="1"/>
</dbReference>
<evidence type="ECO:0000256" key="4">
    <source>
        <dbReference type="ARBA" id="ARBA00022692"/>
    </source>
</evidence>
<proteinExistence type="inferred from homology"/>
<feature type="transmembrane region" description="Helical" evidence="7">
    <location>
        <begin position="98"/>
        <end position="117"/>
    </location>
</feature>
<feature type="transmembrane region" description="Helical" evidence="7">
    <location>
        <begin position="123"/>
        <end position="141"/>
    </location>
</feature>
<keyword evidence="4 7" id="KW-0812">Transmembrane</keyword>
<name>A0ABW6IE29_9CYAN</name>
<feature type="transmembrane region" description="Helical" evidence="7">
    <location>
        <begin position="273"/>
        <end position="292"/>
    </location>
</feature>
<dbReference type="SUPFAM" id="SSF103473">
    <property type="entry name" value="MFS general substrate transporter"/>
    <property type="match status" value="1"/>
</dbReference>
<keyword evidence="5 7" id="KW-1133">Transmembrane helix</keyword>
<feature type="transmembrane region" description="Helical" evidence="7">
    <location>
        <begin position="162"/>
        <end position="184"/>
    </location>
</feature>
<comment type="subcellular location">
    <subcellularLocation>
        <location evidence="1">Membrane</location>
        <topology evidence="1">Multi-pass membrane protein</topology>
    </subcellularLocation>
</comment>
<gene>
    <name evidence="8" type="ORF">ACFVKH_09060</name>
</gene>
<sequence length="479" mass="52168">MTFSMPISDRVKAFLEEKVFLGQPLTLELTAILLVYFVQGIVGLARLAVSFFLKDTIGLNPAEVAALTGIATLPWTIKPVFGFLSDGWPLFNYRRRPYLILAGVLGAIAWILMATVVNTAGTAIAAITLSSLSIAVSDVIVDSLVVERARQESQSAVGSIQSLAWGATALGGLITAYLGGLLLQQFSTRFIFGITAIFPLIVSLVAGLISEDPVTQAPSFAVVRGQIQQLWGAIRQKAIWMPALFLFLWQATPTADAAFFFFTTNELGFEPEFLGRVRLVTSLAALLGIWIFQRFLRSVSFRRIFAWSTVLSALLGMTMLLLVTHANRTLGIDDHWFSLGDSLVLTVMGEIAFMPVLVLSARLCPPGVEATLFALLMSIVNLAGLLSHEFGALLTHWLSISETNFDRLWLLVLITNFSTLLPLPLLFLLPGTSAQTETAIEESTEQLTTGKPSVNLVAIRQELPETPVAVGKLDLELQK</sequence>
<evidence type="ECO:0000256" key="5">
    <source>
        <dbReference type="ARBA" id="ARBA00022989"/>
    </source>
</evidence>
<dbReference type="InterPro" id="IPR004324">
    <property type="entry name" value="FBT"/>
</dbReference>
<evidence type="ECO:0000313" key="9">
    <source>
        <dbReference type="Proteomes" id="UP001600165"/>
    </source>
</evidence>
<evidence type="ECO:0000256" key="3">
    <source>
        <dbReference type="ARBA" id="ARBA00022448"/>
    </source>
</evidence>
<feature type="transmembrane region" description="Helical" evidence="7">
    <location>
        <begin position="238"/>
        <end position="261"/>
    </location>
</feature>
<dbReference type="NCBIfam" id="TIGR00788">
    <property type="entry name" value="fbt"/>
    <property type="match status" value="1"/>
</dbReference>
<protein>
    <submittedName>
        <fullName evidence="8">Folate/biopterin family MFS transporter</fullName>
    </submittedName>
</protein>
<feature type="transmembrane region" description="Helical" evidence="7">
    <location>
        <begin position="343"/>
        <end position="363"/>
    </location>
</feature>
<dbReference type="CDD" id="cd17484">
    <property type="entry name" value="MFS_FBT"/>
    <property type="match status" value="1"/>
</dbReference>
<evidence type="ECO:0000313" key="8">
    <source>
        <dbReference type="EMBL" id="MFE4106423.1"/>
    </source>
</evidence>